<reference evidence="2 3" key="1">
    <citation type="submission" date="2019-01" db="EMBL/GenBank/DDBJ databases">
        <title>Cytophagaceae bacterium strain CAR-16.</title>
        <authorList>
            <person name="Chen W.-M."/>
        </authorList>
    </citation>
    <scope>NUCLEOTIDE SEQUENCE [LARGE SCALE GENOMIC DNA]</scope>
    <source>
        <strain evidence="2 3">CAR-16</strain>
    </source>
</reference>
<dbReference type="OrthoDB" id="2079210at2"/>
<keyword evidence="1" id="KW-0812">Transmembrane</keyword>
<protein>
    <recommendedName>
        <fullName evidence="4">Protein BatD</fullName>
    </recommendedName>
</protein>
<evidence type="ECO:0008006" key="4">
    <source>
        <dbReference type="Google" id="ProtNLM"/>
    </source>
</evidence>
<dbReference type="EMBL" id="SDHY01000002">
    <property type="protein sequence ID" value="RXK50941.1"/>
    <property type="molecule type" value="Genomic_DNA"/>
</dbReference>
<name>A0A4V1M5M7_9BACT</name>
<dbReference type="AlphaFoldDB" id="A0A4V1M5M7"/>
<accession>A0A4V1M5M7</accession>
<organism evidence="2 3">
    <name type="scientific">Aquirufa rosea</name>
    <dbReference type="NCBI Taxonomy" id="2509241"/>
    <lineage>
        <taxon>Bacteria</taxon>
        <taxon>Pseudomonadati</taxon>
        <taxon>Bacteroidota</taxon>
        <taxon>Cytophagia</taxon>
        <taxon>Cytophagales</taxon>
        <taxon>Flectobacillaceae</taxon>
        <taxon>Aquirufa</taxon>
    </lineage>
</organism>
<dbReference type="Pfam" id="PF13584">
    <property type="entry name" value="BatD"/>
    <property type="match status" value="1"/>
</dbReference>
<keyword evidence="1" id="KW-1133">Transmembrane helix</keyword>
<keyword evidence="3" id="KW-1185">Reference proteome</keyword>
<dbReference type="Proteomes" id="UP000289455">
    <property type="component" value="Unassembled WGS sequence"/>
</dbReference>
<comment type="caution">
    <text evidence="2">The sequence shown here is derived from an EMBL/GenBank/DDBJ whole genome shotgun (WGS) entry which is preliminary data.</text>
</comment>
<gene>
    <name evidence="2" type="ORF">ESB04_04620</name>
</gene>
<sequence>MNSRNAGLGVFLYFLLAFQALMAQSKVDFSIQIGSKNINQDENFIISITVPANGNTPESITYKFPELPNFQKLGISRGKSSNYQNGQIEQRVIYSQHYQPIGVGQFYIPSEEVVVNQQVQKFDPFYVSVSPSNGLATSESNSDEVSISNELLAKANQPFLLVSSNHIRPFVGQGFTLKFSLFVPESNTQELAFDRNDIQLPKLIQQLRPRNCWEESFGLQVEKVSQVEIKRKKYTEYRFFQATYFALNDRPIQIPSLSLQILKKEKVAGELKSIPIIFKSPALLIQPRSLPNHPLASKVPVGVYELKESISKKQAKTGENLVYTSSVIGDGNGILWDSKGLDSDYFLDFNRLSTQSSVYPSMDKMFGDKTEIIQIIPKQPGKFALKQYFYWIYFNTRTEKFDTLRSKINLEIKGQPSDSRVNTEREMEGLYRGIENLRSDEVVWNRWANWRQLANLTIFSIFVVLVFLVWKTKK</sequence>
<keyword evidence="1" id="KW-0472">Membrane</keyword>
<dbReference type="RefSeq" id="WP_129026551.1">
    <property type="nucleotide sequence ID" value="NZ_SDHY01000002.1"/>
</dbReference>
<feature type="transmembrane region" description="Helical" evidence="1">
    <location>
        <begin position="453"/>
        <end position="470"/>
    </location>
</feature>
<proteinExistence type="predicted"/>
<evidence type="ECO:0000256" key="1">
    <source>
        <dbReference type="SAM" id="Phobius"/>
    </source>
</evidence>
<evidence type="ECO:0000313" key="3">
    <source>
        <dbReference type="Proteomes" id="UP000289455"/>
    </source>
</evidence>
<dbReference type="InterPro" id="IPR025738">
    <property type="entry name" value="BatD"/>
</dbReference>
<evidence type="ECO:0000313" key="2">
    <source>
        <dbReference type="EMBL" id="RXK50941.1"/>
    </source>
</evidence>